<dbReference type="GO" id="GO:0009432">
    <property type="term" value="P:SOS response"/>
    <property type="evidence" value="ECO:0007669"/>
    <property type="project" value="TreeGrafter"/>
</dbReference>
<dbReference type="PANTHER" id="PTHR11059">
    <property type="entry name" value="DNA REPAIR PROTEIN RECN"/>
    <property type="match status" value="1"/>
</dbReference>
<keyword evidence="5 9" id="KW-0227">DNA damage</keyword>
<dbReference type="Pfam" id="PF02463">
    <property type="entry name" value="SMC_N"/>
    <property type="match status" value="1"/>
</dbReference>
<comment type="caution">
    <text evidence="11">The sequence shown here is derived from an EMBL/GenBank/DDBJ whole genome shotgun (WGS) entry which is preliminary data.</text>
</comment>
<dbReference type="Gene3D" id="3.40.50.300">
    <property type="entry name" value="P-loop containing nucleotide triphosphate hydrolases"/>
    <property type="match status" value="2"/>
</dbReference>
<evidence type="ECO:0000256" key="4">
    <source>
        <dbReference type="ARBA" id="ARBA00022741"/>
    </source>
</evidence>
<evidence type="ECO:0000256" key="3">
    <source>
        <dbReference type="ARBA" id="ARBA00021315"/>
    </source>
</evidence>
<name>C0EFX5_9FIRM</name>
<dbReference type="EMBL" id="ACEC01000094">
    <property type="protein sequence ID" value="EEG29586.1"/>
    <property type="molecule type" value="Genomic_DNA"/>
</dbReference>
<dbReference type="SUPFAM" id="SSF52540">
    <property type="entry name" value="P-loop containing nucleoside triphosphate hydrolases"/>
    <property type="match status" value="2"/>
</dbReference>
<dbReference type="AlphaFoldDB" id="C0EFX5"/>
<evidence type="ECO:0000313" key="12">
    <source>
        <dbReference type="Proteomes" id="UP000003340"/>
    </source>
</evidence>
<keyword evidence="7 9" id="KW-0234">DNA repair</keyword>
<dbReference type="Proteomes" id="UP000003340">
    <property type="component" value="Unassembled WGS sequence"/>
</dbReference>
<dbReference type="NCBIfam" id="TIGR00634">
    <property type="entry name" value="recN"/>
    <property type="match status" value="1"/>
</dbReference>
<feature type="domain" description="RecF/RecN/SMC N-terminal" evidence="10">
    <location>
        <begin position="2"/>
        <end position="507"/>
    </location>
</feature>
<dbReference type="HOGENOM" id="CLU_018297_3_1_9"/>
<dbReference type="InterPro" id="IPR003395">
    <property type="entry name" value="RecF/RecN/SMC_N"/>
</dbReference>
<organism evidence="11 12">
    <name type="scientific">[Clostridium] methylpentosum DSM 5476</name>
    <dbReference type="NCBI Taxonomy" id="537013"/>
    <lineage>
        <taxon>Bacteria</taxon>
        <taxon>Bacillati</taxon>
        <taxon>Bacillota</taxon>
        <taxon>Clostridia</taxon>
        <taxon>Eubacteriales</taxon>
        <taxon>Oscillospiraceae</taxon>
        <taxon>Oscillospiraceae incertae sedis</taxon>
    </lineage>
</organism>
<dbReference type="GO" id="GO:0005524">
    <property type="term" value="F:ATP binding"/>
    <property type="evidence" value="ECO:0007669"/>
    <property type="project" value="UniProtKB-KW"/>
</dbReference>
<evidence type="ECO:0000313" key="11">
    <source>
        <dbReference type="EMBL" id="EEG29586.1"/>
    </source>
</evidence>
<gene>
    <name evidence="11" type="primary">recN</name>
    <name evidence="11" type="ORF">CLOSTMETH_02767</name>
</gene>
<dbReference type="eggNOG" id="COG0497">
    <property type="taxonomic scope" value="Bacteria"/>
</dbReference>
<comment type="similarity">
    <text evidence="2 9">Belongs to the RecN family.</text>
</comment>
<keyword evidence="6" id="KW-0067">ATP-binding</keyword>
<evidence type="ECO:0000256" key="2">
    <source>
        <dbReference type="ARBA" id="ARBA00009441"/>
    </source>
</evidence>
<dbReference type="PIRSF" id="PIRSF003128">
    <property type="entry name" value="RecN"/>
    <property type="match status" value="1"/>
</dbReference>
<dbReference type="STRING" id="537013.CLOSTMETH_02767"/>
<evidence type="ECO:0000259" key="10">
    <source>
        <dbReference type="Pfam" id="PF02463"/>
    </source>
</evidence>
<evidence type="ECO:0000256" key="9">
    <source>
        <dbReference type="PIRNR" id="PIRNR003128"/>
    </source>
</evidence>
<dbReference type="GO" id="GO:0006281">
    <property type="term" value="P:DNA repair"/>
    <property type="evidence" value="ECO:0007669"/>
    <property type="project" value="UniProtKB-KW"/>
</dbReference>
<proteinExistence type="inferred from homology"/>
<reference evidence="11 12" key="2">
    <citation type="submission" date="2009-02" db="EMBL/GenBank/DDBJ databases">
        <title>Draft genome sequence of Clostridium methylpentosum (DSM 5476).</title>
        <authorList>
            <person name="Sudarsanam P."/>
            <person name="Ley R."/>
            <person name="Guruge J."/>
            <person name="Turnbaugh P.J."/>
            <person name="Mahowald M."/>
            <person name="Liep D."/>
            <person name="Gordon J."/>
        </authorList>
    </citation>
    <scope>NUCLEOTIDE SEQUENCE [LARGE SCALE GENOMIC DNA]</scope>
    <source>
        <strain evidence="11 12">DSM 5476</strain>
    </source>
</reference>
<evidence type="ECO:0000256" key="7">
    <source>
        <dbReference type="ARBA" id="ARBA00023204"/>
    </source>
</evidence>
<dbReference type="InterPro" id="IPR027417">
    <property type="entry name" value="P-loop_NTPase"/>
</dbReference>
<dbReference type="PANTHER" id="PTHR11059:SF0">
    <property type="entry name" value="DNA REPAIR PROTEIN RECN"/>
    <property type="match status" value="1"/>
</dbReference>
<evidence type="ECO:0000256" key="6">
    <source>
        <dbReference type="ARBA" id="ARBA00022840"/>
    </source>
</evidence>
<dbReference type="InterPro" id="IPR004604">
    <property type="entry name" value="DNA_recomb/repair_RecN"/>
</dbReference>
<protein>
    <recommendedName>
        <fullName evidence="3 9">DNA repair protein RecN</fullName>
    </recommendedName>
    <alternativeName>
        <fullName evidence="8 9">Recombination protein N</fullName>
    </alternativeName>
</protein>
<evidence type="ECO:0000256" key="5">
    <source>
        <dbReference type="ARBA" id="ARBA00022763"/>
    </source>
</evidence>
<evidence type="ECO:0000256" key="1">
    <source>
        <dbReference type="ARBA" id="ARBA00003618"/>
    </source>
</evidence>
<keyword evidence="12" id="KW-1185">Reference proteome</keyword>
<dbReference type="NCBIfam" id="NF008121">
    <property type="entry name" value="PRK10869.1"/>
    <property type="match status" value="1"/>
</dbReference>
<dbReference type="GO" id="GO:0043590">
    <property type="term" value="C:bacterial nucleoid"/>
    <property type="evidence" value="ECO:0007669"/>
    <property type="project" value="TreeGrafter"/>
</dbReference>
<dbReference type="GO" id="GO:0006310">
    <property type="term" value="P:DNA recombination"/>
    <property type="evidence" value="ECO:0007669"/>
    <property type="project" value="InterPro"/>
</dbReference>
<dbReference type="CDD" id="cd03241">
    <property type="entry name" value="ABC_RecN"/>
    <property type="match status" value="1"/>
</dbReference>
<reference evidence="11 12" key="1">
    <citation type="submission" date="2009-01" db="EMBL/GenBank/DDBJ databases">
        <authorList>
            <person name="Fulton L."/>
            <person name="Clifton S."/>
            <person name="Fulton B."/>
            <person name="Xu J."/>
            <person name="Minx P."/>
            <person name="Pepin K.H."/>
            <person name="Johnson M."/>
            <person name="Bhonagiri V."/>
            <person name="Nash W.E."/>
            <person name="Mardis E.R."/>
            <person name="Wilson R.K."/>
        </authorList>
    </citation>
    <scope>NUCLEOTIDE SEQUENCE [LARGE SCALE GENOMIC DNA]</scope>
    <source>
        <strain evidence="11 12">DSM 5476</strain>
    </source>
</reference>
<evidence type="ECO:0000256" key="8">
    <source>
        <dbReference type="ARBA" id="ARBA00033408"/>
    </source>
</evidence>
<accession>C0EFX5</accession>
<sequence length="556" mass="61778">MLSGLFIQNLAVIEKVYIEFDNGMNVFTGETGAGKSIVIDAINAILGGRCSKELVRTGADKAVIVGSFRALPLPVRSMAEKNGIELEEDELVIQREISADGRTSARVCGRPVTVSMLRELGARLINIHGQHDNQILLSPEKHIDILDSFGELGSLRSEYRQTYQSWKRVRSELEEMNQDEAHKAQKLDMLAYQINEIEQAELEPGEDDELEAEARAIRNSARIIESLNEAHQLLDGEDEMAGASELLSNAASSLSFASEYYSDLSETAERLQGISYEVADLLTEIGSYVNNLEFDPARLELIEERLNEIYKLKQKYGGTIEEILQHLENNRSELEQLELSDVRQSELYAQQEQLHKKCVELARQLRGERKQAAIAFVRTVSSELQFLDMGGVTLEVRFTPCELFSRGSEQLEFLISTNVGEPPKPIAKIASGGELSRIMLAIKNALAEKDEIPTLIFDEVDTGVSGSAAQKIGLKLKQAAGCRQILCVTHLAQIAALAGTHFRIQKSVQESRTFTEVLKLDGEGRSREVARIMSTGEVTPLMLENARDLIERGKSV</sequence>
<dbReference type="FunFam" id="3.40.50.300:FF:000319">
    <property type="entry name" value="DNA repair protein RecN"/>
    <property type="match status" value="1"/>
</dbReference>
<keyword evidence="4" id="KW-0547">Nucleotide-binding</keyword>
<comment type="function">
    <text evidence="1 9">May be involved in recombinational repair of damaged DNA.</text>
</comment>